<comment type="subcellular location">
    <subcellularLocation>
        <location evidence="1 10">Golgi apparatus membrane</location>
        <topology evidence="1 10">Single-pass type II membrane protein</topology>
    </subcellularLocation>
</comment>
<proteinExistence type="inferred from homology"/>
<dbReference type="GeneID" id="113511288"/>
<feature type="transmembrane region" description="Helical" evidence="10">
    <location>
        <begin position="38"/>
        <end position="58"/>
    </location>
</feature>
<sequence length="370" mass="43429">MPVQLQVFTKRRAFSSVLICKIMRRKIKTLYIFGRRRSVITFFIIFIVSMLSVCRWLAQIGSRALLLPSPPDQNLEHLRRNRSLKYYIDKTQLLIEPSSTPCDGVEEVPILVLVTSPPARFEQRSVIRSTWAKYQPTYFVMGLDGPTVDEQLVDNYVEAKQYGDLVIFDFQEHYHNLSLKTALMLQWTLDRCPQVEFLLKTDDDVFVNPWMLKQVVKDNKDAQLLGYRINNTYLHRDEYNKWYLPRWLYPDDAVSAYLSGTAYFISGEYISKILKAAFTVPLVNLEDIYFSYLVAKKYLHLTLFHDRRLSPQKPCFLIACVYWHLATAHSVSPAELANVWPKIETIANEFRQHEDVCKYYEILSSDLFLY</sequence>
<dbReference type="Gene3D" id="3.90.550.50">
    <property type="match status" value="1"/>
</dbReference>
<accession>A0ABM3MWA1</accession>
<keyword evidence="11" id="KW-1185">Reference proteome</keyword>
<dbReference type="Proteomes" id="UP001652740">
    <property type="component" value="Unplaced"/>
</dbReference>
<dbReference type="PANTHER" id="PTHR11214">
    <property type="entry name" value="BETA-1,3-N-ACETYLGLUCOSAMINYLTRANSFERASE"/>
    <property type="match status" value="1"/>
</dbReference>
<keyword evidence="7 10" id="KW-1133">Transmembrane helix</keyword>
<organism evidence="11 12">
    <name type="scientific">Galleria mellonella</name>
    <name type="common">Greater wax moth</name>
    <dbReference type="NCBI Taxonomy" id="7137"/>
    <lineage>
        <taxon>Eukaryota</taxon>
        <taxon>Metazoa</taxon>
        <taxon>Ecdysozoa</taxon>
        <taxon>Arthropoda</taxon>
        <taxon>Hexapoda</taxon>
        <taxon>Insecta</taxon>
        <taxon>Pterygota</taxon>
        <taxon>Neoptera</taxon>
        <taxon>Endopterygota</taxon>
        <taxon>Lepidoptera</taxon>
        <taxon>Glossata</taxon>
        <taxon>Ditrysia</taxon>
        <taxon>Pyraloidea</taxon>
        <taxon>Pyralidae</taxon>
        <taxon>Galleriinae</taxon>
        <taxon>Galleria</taxon>
    </lineage>
</organism>
<evidence type="ECO:0000256" key="5">
    <source>
        <dbReference type="ARBA" id="ARBA00022692"/>
    </source>
</evidence>
<evidence type="ECO:0000313" key="12">
    <source>
        <dbReference type="RefSeq" id="XP_052755631.1"/>
    </source>
</evidence>
<evidence type="ECO:0000256" key="8">
    <source>
        <dbReference type="ARBA" id="ARBA00023034"/>
    </source>
</evidence>
<evidence type="ECO:0000256" key="4">
    <source>
        <dbReference type="ARBA" id="ARBA00022679"/>
    </source>
</evidence>
<dbReference type="EC" id="2.4.1.-" evidence="10"/>
<keyword evidence="3 10" id="KW-0328">Glycosyltransferase</keyword>
<reference evidence="12" key="1">
    <citation type="submission" date="2025-08" db="UniProtKB">
        <authorList>
            <consortium name="RefSeq"/>
        </authorList>
    </citation>
    <scope>IDENTIFICATION</scope>
    <source>
        <tissue evidence="12">Whole larvae</tissue>
    </source>
</reference>
<evidence type="ECO:0000256" key="7">
    <source>
        <dbReference type="ARBA" id="ARBA00022989"/>
    </source>
</evidence>
<evidence type="ECO:0000256" key="3">
    <source>
        <dbReference type="ARBA" id="ARBA00022676"/>
    </source>
</evidence>
<dbReference type="Pfam" id="PF01762">
    <property type="entry name" value="Galactosyl_T"/>
    <property type="match status" value="1"/>
</dbReference>
<evidence type="ECO:0000256" key="9">
    <source>
        <dbReference type="ARBA" id="ARBA00023136"/>
    </source>
</evidence>
<comment type="similarity">
    <text evidence="2 10">Belongs to the glycosyltransferase 31 family.</text>
</comment>
<protein>
    <recommendedName>
        <fullName evidence="10">Hexosyltransferase</fullName>
        <ecNumber evidence="10">2.4.1.-</ecNumber>
    </recommendedName>
</protein>
<keyword evidence="6 10" id="KW-0735">Signal-anchor</keyword>
<keyword evidence="8 10" id="KW-0333">Golgi apparatus</keyword>
<name>A0ABM3MWA1_GALME</name>
<evidence type="ECO:0000256" key="10">
    <source>
        <dbReference type="RuleBase" id="RU363063"/>
    </source>
</evidence>
<keyword evidence="9 10" id="KW-0472">Membrane</keyword>
<keyword evidence="5 10" id="KW-0812">Transmembrane</keyword>
<gene>
    <name evidence="12" type="primary">LOC113511288</name>
</gene>
<dbReference type="PANTHER" id="PTHR11214:SF314">
    <property type="entry name" value="HEXOSYLTRANSFERASE"/>
    <property type="match status" value="1"/>
</dbReference>
<evidence type="ECO:0000256" key="2">
    <source>
        <dbReference type="ARBA" id="ARBA00008661"/>
    </source>
</evidence>
<evidence type="ECO:0000256" key="1">
    <source>
        <dbReference type="ARBA" id="ARBA00004323"/>
    </source>
</evidence>
<keyword evidence="4" id="KW-0808">Transferase</keyword>
<evidence type="ECO:0000313" key="11">
    <source>
        <dbReference type="Proteomes" id="UP001652740"/>
    </source>
</evidence>
<dbReference type="InterPro" id="IPR002659">
    <property type="entry name" value="Glyco_trans_31"/>
</dbReference>
<dbReference type="RefSeq" id="XP_052755631.1">
    <property type="nucleotide sequence ID" value="XM_052899671.1"/>
</dbReference>
<evidence type="ECO:0000256" key="6">
    <source>
        <dbReference type="ARBA" id="ARBA00022968"/>
    </source>
</evidence>